<dbReference type="PANTHER" id="PTHR21210:SF0">
    <property type="entry name" value="TRNA (URACIL-O(2)-)-METHYLTRANSFERASE-RELATED"/>
    <property type="match status" value="1"/>
</dbReference>
<sequence>MGFTPKEFGKDAEPLIFEVPSASSRRWSPVYWHPCAFGPGVFADVMSNLVKNPNINTTWLFRADIVREEDGGSCTKTRSAEPDEPAIPRFDGFTLKRSLVRRLIPRNTTRDKPLDQTCLTYETDSGDGQEQRSLVVYLPHASSVDDMPFYHPDVQGIAFLHAWNAATSEGTVSLSYLFFPGTAMSAKLMRTALNLLSVIQKHGNGRLTGYVKRVHHDLVVPQAPFQNRYTALKEKYAKQLVKNWAESTDPKKHVFEDLGIAAFLIELWQEMYADRPFPGFVDIGCGNGLLVYILNREGYWGWGFDARSRKSWQLFNNRVDIGGCEQDALKQLVLVPSVVKADEEASTTDGSSGSSADGIHDGTFAPGTFIISNHADELTPWTPVLAALSHCPFLMIPCCSHNLTGAKFRPPPPRDKTKSSSTYSSLLAWVEDLGRDCGWALETEMLRIPSTRNAALVGRKASREVSREEVEGIIERYGGTEGFYANAIKLANTVPRGH</sequence>
<dbReference type="EMBL" id="JAZHXJ010000804">
    <property type="protein sequence ID" value="KAL1851013.1"/>
    <property type="molecule type" value="Genomic_DNA"/>
</dbReference>
<keyword evidence="9 11" id="KW-0819">tRNA processing</keyword>
<evidence type="ECO:0000256" key="11">
    <source>
        <dbReference type="RuleBase" id="RU368004"/>
    </source>
</evidence>
<evidence type="ECO:0000256" key="7">
    <source>
        <dbReference type="ARBA" id="ARBA00022679"/>
    </source>
</evidence>
<dbReference type="PANTHER" id="PTHR21210">
    <property type="entry name" value="TRNA (URACIL-O(2)-)-METHYLTRANSFERASE-RELATED"/>
    <property type="match status" value="1"/>
</dbReference>
<comment type="caution">
    <text evidence="12">The sequence shown here is derived from an EMBL/GenBank/DDBJ whole genome shotgun (WGS) entry which is preliminary data.</text>
</comment>
<name>A0ABR3W1V9_9PEZI</name>
<dbReference type="EC" id="2.1.1.211" evidence="3 11"/>
<comment type="function">
    <text evidence="11">Adenosyl-L-methionine (AdoMet)-dependent tRNA (uracil-O(2)-)-methyltransferase.</text>
</comment>
<dbReference type="Proteomes" id="UP001586593">
    <property type="component" value="Unassembled WGS sequence"/>
</dbReference>
<evidence type="ECO:0000256" key="8">
    <source>
        <dbReference type="ARBA" id="ARBA00022691"/>
    </source>
</evidence>
<evidence type="ECO:0000256" key="5">
    <source>
        <dbReference type="ARBA" id="ARBA00022490"/>
    </source>
</evidence>
<evidence type="ECO:0000313" key="12">
    <source>
        <dbReference type="EMBL" id="KAL1851013.1"/>
    </source>
</evidence>
<evidence type="ECO:0000256" key="1">
    <source>
        <dbReference type="ARBA" id="ARBA00004496"/>
    </source>
</evidence>
<gene>
    <name evidence="12" type="ORF">VTK73DRAFT_9558</name>
</gene>
<keyword evidence="13" id="KW-1185">Reference proteome</keyword>
<evidence type="ECO:0000313" key="13">
    <source>
        <dbReference type="Proteomes" id="UP001586593"/>
    </source>
</evidence>
<evidence type="ECO:0000256" key="6">
    <source>
        <dbReference type="ARBA" id="ARBA00022603"/>
    </source>
</evidence>
<evidence type="ECO:0000256" key="9">
    <source>
        <dbReference type="ARBA" id="ARBA00022694"/>
    </source>
</evidence>
<evidence type="ECO:0000256" key="10">
    <source>
        <dbReference type="ARBA" id="ARBA00047957"/>
    </source>
</evidence>
<comment type="subcellular location">
    <subcellularLocation>
        <location evidence="1 11">Cytoplasm</location>
    </subcellularLocation>
</comment>
<keyword evidence="5 11" id="KW-0963">Cytoplasm</keyword>
<reference evidence="12 13" key="1">
    <citation type="journal article" date="2024" name="Commun. Biol.">
        <title>Comparative genomic analysis of thermophilic fungi reveals convergent evolutionary adaptations and gene losses.</title>
        <authorList>
            <person name="Steindorff A.S."/>
            <person name="Aguilar-Pontes M.V."/>
            <person name="Robinson A.J."/>
            <person name="Andreopoulos B."/>
            <person name="LaButti K."/>
            <person name="Kuo A."/>
            <person name="Mondo S."/>
            <person name="Riley R."/>
            <person name="Otillar R."/>
            <person name="Haridas S."/>
            <person name="Lipzen A."/>
            <person name="Grimwood J."/>
            <person name="Schmutz J."/>
            <person name="Clum A."/>
            <person name="Reid I.D."/>
            <person name="Moisan M.C."/>
            <person name="Butler G."/>
            <person name="Nguyen T.T.M."/>
            <person name="Dewar K."/>
            <person name="Conant G."/>
            <person name="Drula E."/>
            <person name="Henrissat B."/>
            <person name="Hansel C."/>
            <person name="Singer S."/>
            <person name="Hutchinson M.I."/>
            <person name="de Vries R.P."/>
            <person name="Natvig D.O."/>
            <person name="Powell A.J."/>
            <person name="Tsang A."/>
            <person name="Grigoriev I.V."/>
        </authorList>
    </citation>
    <scope>NUCLEOTIDE SEQUENCE [LARGE SCALE GENOMIC DNA]</scope>
    <source>
        <strain evidence="12 13">ATCC 24622</strain>
    </source>
</reference>
<keyword evidence="6 11" id="KW-0489">Methyltransferase</keyword>
<keyword evidence="8 11" id="KW-0949">S-adenosyl-L-methionine</keyword>
<proteinExistence type="inferred from homology"/>
<comment type="similarity">
    <text evidence="2 11">Belongs to the TRM44 family.</text>
</comment>
<dbReference type="Pfam" id="PF07757">
    <property type="entry name" value="AdoMet_MTase"/>
    <property type="match status" value="1"/>
</dbReference>
<accession>A0ABR3W1V9</accession>
<evidence type="ECO:0000256" key="2">
    <source>
        <dbReference type="ARBA" id="ARBA00009056"/>
    </source>
</evidence>
<evidence type="ECO:0000256" key="4">
    <source>
        <dbReference type="ARBA" id="ARBA00017788"/>
    </source>
</evidence>
<keyword evidence="7 11" id="KW-0808">Transferase</keyword>
<comment type="catalytic activity">
    <reaction evidence="10 11">
        <text>uridine(44) in tRNA(Ser) + S-adenosyl-L-methionine = 2'-O-methyluridine(44) in tRNA(Ser) + S-adenosyl-L-homocysteine + H(+)</text>
        <dbReference type="Rhea" id="RHEA:43100"/>
        <dbReference type="Rhea" id="RHEA-COMP:10339"/>
        <dbReference type="Rhea" id="RHEA-COMP:10340"/>
        <dbReference type="ChEBI" id="CHEBI:15378"/>
        <dbReference type="ChEBI" id="CHEBI:57856"/>
        <dbReference type="ChEBI" id="CHEBI:59789"/>
        <dbReference type="ChEBI" id="CHEBI:65315"/>
        <dbReference type="ChEBI" id="CHEBI:74478"/>
        <dbReference type="EC" id="2.1.1.211"/>
    </reaction>
</comment>
<organism evidence="12 13">
    <name type="scientific">Phialemonium thermophilum</name>
    <dbReference type="NCBI Taxonomy" id="223376"/>
    <lineage>
        <taxon>Eukaryota</taxon>
        <taxon>Fungi</taxon>
        <taxon>Dikarya</taxon>
        <taxon>Ascomycota</taxon>
        <taxon>Pezizomycotina</taxon>
        <taxon>Sordariomycetes</taxon>
        <taxon>Sordariomycetidae</taxon>
        <taxon>Cephalothecales</taxon>
        <taxon>Cephalothecaceae</taxon>
        <taxon>Phialemonium</taxon>
    </lineage>
</organism>
<dbReference type="InterPro" id="IPR011671">
    <property type="entry name" value="tRNA_uracil_MeTrfase"/>
</dbReference>
<protein>
    <recommendedName>
        <fullName evidence="4 11">tRNA (uracil-O(2)-)-methyltransferase</fullName>
        <ecNumber evidence="3 11">2.1.1.211</ecNumber>
    </recommendedName>
</protein>
<evidence type="ECO:0000256" key="3">
    <source>
        <dbReference type="ARBA" id="ARBA00012795"/>
    </source>
</evidence>